<name>A0A0V0R9G2_PSEPJ</name>
<dbReference type="InParanoid" id="A0A0V0R9G2"/>
<keyword evidence="2" id="KW-0812">Transmembrane</keyword>
<comment type="caution">
    <text evidence="3">The sequence shown here is derived from an EMBL/GenBank/DDBJ whole genome shotgun (WGS) entry which is preliminary data.</text>
</comment>
<evidence type="ECO:0000313" key="4">
    <source>
        <dbReference type="Proteomes" id="UP000054937"/>
    </source>
</evidence>
<sequence>MELITQQALNNIFQQKRTLQGQKINNYDFIDNNEVSDSDEDDENEVEDGVMQNNNQYQSNQTYVQQNYQSEFQQQSSNQLDGFDNNQQQQQIGIQQINLELIQEQNQKRKSDIKVKFNLKQQQLENMESCEVKVQPYQFEPPLIQIINPYQSSSQMDEYQQMTEEQLFHNNNNNNNSNSNKNSLNHNKQSQSSQQSSYQVYNNHLQKRKLWQEWPGKNMICCGGFLLTGPRKYMFIMFALCVLIISSDWPDNRDIWKIVLSLVLLVYFILILGFLGICILLRCRTNQTFIEWWKQQRQVNMNYDENIQEYTDNFDKCISKKGLFDLRQIIYV</sequence>
<accession>A0A0V0R9G2</accession>
<proteinExistence type="predicted"/>
<keyword evidence="2" id="KW-0472">Membrane</keyword>
<keyword evidence="2" id="KW-1133">Transmembrane helix</keyword>
<evidence type="ECO:0008006" key="5">
    <source>
        <dbReference type="Google" id="ProtNLM"/>
    </source>
</evidence>
<dbReference type="EMBL" id="LDAU01000006">
    <property type="protein sequence ID" value="KRX11148.1"/>
    <property type="molecule type" value="Genomic_DNA"/>
</dbReference>
<dbReference type="Proteomes" id="UP000054937">
    <property type="component" value="Unassembled WGS sequence"/>
</dbReference>
<evidence type="ECO:0000256" key="1">
    <source>
        <dbReference type="SAM" id="MobiDB-lite"/>
    </source>
</evidence>
<evidence type="ECO:0000313" key="3">
    <source>
        <dbReference type="EMBL" id="KRX11148.1"/>
    </source>
</evidence>
<dbReference type="AlphaFoldDB" id="A0A0V0R9G2"/>
<reference evidence="3 4" key="1">
    <citation type="journal article" date="2015" name="Sci. Rep.">
        <title>Genome of the facultative scuticociliatosis pathogen Pseudocohnilembus persalinus provides insight into its virulence through horizontal gene transfer.</title>
        <authorList>
            <person name="Xiong J."/>
            <person name="Wang G."/>
            <person name="Cheng J."/>
            <person name="Tian M."/>
            <person name="Pan X."/>
            <person name="Warren A."/>
            <person name="Jiang C."/>
            <person name="Yuan D."/>
            <person name="Miao W."/>
        </authorList>
    </citation>
    <scope>NUCLEOTIDE SEQUENCE [LARGE SCALE GENOMIC DNA]</scope>
    <source>
        <strain evidence="3">36N120E</strain>
    </source>
</reference>
<feature type="transmembrane region" description="Helical" evidence="2">
    <location>
        <begin position="233"/>
        <end position="249"/>
    </location>
</feature>
<evidence type="ECO:0000256" key="2">
    <source>
        <dbReference type="SAM" id="Phobius"/>
    </source>
</evidence>
<keyword evidence="4" id="KW-1185">Reference proteome</keyword>
<gene>
    <name evidence="3" type="ORF">PPERSA_10915</name>
</gene>
<organism evidence="3 4">
    <name type="scientific">Pseudocohnilembus persalinus</name>
    <name type="common">Ciliate</name>
    <dbReference type="NCBI Taxonomy" id="266149"/>
    <lineage>
        <taxon>Eukaryota</taxon>
        <taxon>Sar</taxon>
        <taxon>Alveolata</taxon>
        <taxon>Ciliophora</taxon>
        <taxon>Intramacronucleata</taxon>
        <taxon>Oligohymenophorea</taxon>
        <taxon>Scuticociliatia</taxon>
        <taxon>Philasterida</taxon>
        <taxon>Pseudocohnilembidae</taxon>
        <taxon>Pseudocohnilembus</taxon>
    </lineage>
</organism>
<feature type="region of interest" description="Disordered" evidence="1">
    <location>
        <begin position="169"/>
        <end position="189"/>
    </location>
</feature>
<feature type="transmembrane region" description="Helical" evidence="2">
    <location>
        <begin position="255"/>
        <end position="281"/>
    </location>
</feature>
<protein>
    <recommendedName>
        <fullName evidence="5">Transmembrane protein</fullName>
    </recommendedName>
</protein>